<protein>
    <recommendedName>
        <fullName evidence="2">Fe/B12 periplasmic-binding domain-containing protein</fullName>
    </recommendedName>
</protein>
<organism evidence="3 4">
    <name type="scientific">Rhodohalobacter mucosus</name>
    <dbReference type="NCBI Taxonomy" id="2079485"/>
    <lineage>
        <taxon>Bacteria</taxon>
        <taxon>Pseudomonadati</taxon>
        <taxon>Balneolota</taxon>
        <taxon>Balneolia</taxon>
        <taxon>Balneolales</taxon>
        <taxon>Balneolaceae</taxon>
        <taxon>Rhodohalobacter</taxon>
    </lineage>
</organism>
<keyword evidence="4" id="KW-1185">Reference proteome</keyword>
<dbReference type="PANTHER" id="PTHR30535">
    <property type="entry name" value="VITAMIN B12-BINDING PROTEIN"/>
    <property type="match status" value="1"/>
</dbReference>
<dbReference type="PROSITE" id="PS50983">
    <property type="entry name" value="FE_B12_PBP"/>
    <property type="match status" value="1"/>
</dbReference>
<dbReference type="PANTHER" id="PTHR30535:SF35">
    <property type="entry name" value="PERIPLASMIC BINDING PROTEIN"/>
    <property type="match status" value="1"/>
</dbReference>
<sequence length="256" mass="29652">MYRNLSIEPAPLPTNRIISLVPSLTELLFDLGLDDSVAGRTRFCIHPEKRIDNVPIIGGTKNPRIERIRELEPDLVIANREENRKEDVKAIEEFCEVMVTDINTIDDALFAIHDIGDRCGTKEKAAELIDAVRKELHHVPEEPLLRAAYIVWREPWMSVGNDTYIHSVMMHWKLENVFSNRTRYPKTTLDELNKVQPDVILLSSEPYPFREKHLEEVSSRCKDSRVLLVDGEWFSWYGSRMLPAFRKLNAFRKAIG</sequence>
<dbReference type="Pfam" id="PF01497">
    <property type="entry name" value="Peripla_BP_2"/>
    <property type="match status" value="1"/>
</dbReference>
<dbReference type="AlphaFoldDB" id="A0A316TYD4"/>
<reference evidence="3 4" key="1">
    <citation type="submission" date="2018-05" db="EMBL/GenBank/DDBJ databases">
        <title>Rhodohalobacter halophilus gen. nov., sp. nov., a moderately halophilic member of the family Balneolaceae.</title>
        <authorList>
            <person name="Liu Z.-W."/>
        </authorList>
    </citation>
    <scope>NUCLEOTIDE SEQUENCE [LARGE SCALE GENOMIC DNA]</scope>
    <source>
        <strain evidence="3 4">8A47</strain>
    </source>
</reference>
<dbReference type="SUPFAM" id="SSF53807">
    <property type="entry name" value="Helical backbone' metal receptor"/>
    <property type="match status" value="1"/>
</dbReference>
<keyword evidence="1" id="KW-0732">Signal</keyword>
<dbReference type="InterPro" id="IPR002491">
    <property type="entry name" value="ABC_transptr_periplasmic_BD"/>
</dbReference>
<dbReference type="Gene3D" id="3.40.50.1980">
    <property type="entry name" value="Nitrogenase molybdenum iron protein domain"/>
    <property type="match status" value="2"/>
</dbReference>
<dbReference type="OrthoDB" id="9816357at2"/>
<name>A0A316TYD4_9BACT</name>
<dbReference type="EMBL" id="QGGB01000002">
    <property type="protein sequence ID" value="PWN07872.1"/>
    <property type="molecule type" value="Genomic_DNA"/>
</dbReference>
<dbReference type="NCBIfam" id="NF038402">
    <property type="entry name" value="TroA_like"/>
    <property type="match status" value="1"/>
</dbReference>
<comment type="caution">
    <text evidence="3">The sequence shown here is derived from an EMBL/GenBank/DDBJ whole genome shotgun (WGS) entry which is preliminary data.</text>
</comment>
<feature type="domain" description="Fe/B12 periplasmic-binding" evidence="2">
    <location>
        <begin position="16"/>
        <end position="256"/>
    </location>
</feature>
<accession>A0A316TYD4</accession>
<evidence type="ECO:0000313" key="4">
    <source>
        <dbReference type="Proteomes" id="UP000245533"/>
    </source>
</evidence>
<evidence type="ECO:0000313" key="3">
    <source>
        <dbReference type="EMBL" id="PWN07872.1"/>
    </source>
</evidence>
<proteinExistence type="predicted"/>
<dbReference type="InterPro" id="IPR054828">
    <property type="entry name" value="Vit_B12_bind_prot"/>
</dbReference>
<dbReference type="Proteomes" id="UP000245533">
    <property type="component" value="Unassembled WGS sequence"/>
</dbReference>
<evidence type="ECO:0000256" key="1">
    <source>
        <dbReference type="ARBA" id="ARBA00022729"/>
    </source>
</evidence>
<gene>
    <name evidence="3" type="ORF">DDZ15_02355</name>
</gene>
<dbReference type="InterPro" id="IPR050902">
    <property type="entry name" value="ABC_Transporter_SBP"/>
</dbReference>
<evidence type="ECO:0000259" key="2">
    <source>
        <dbReference type="PROSITE" id="PS50983"/>
    </source>
</evidence>